<feature type="domain" description="Peptide methionine sulphoxide reductase MsrA" evidence="5">
    <location>
        <begin position="5"/>
        <end position="156"/>
    </location>
</feature>
<evidence type="ECO:0000256" key="4">
    <source>
        <dbReference type="HAMAP-Rule" id="MF_01401"/>
    </source>
</evidence>
<feature type="active site" evidence="4">
    <location>
        <position position="12"/>
    </location>
</feature>
<dbReference type="Gene3D" id="3.30.1060.10">
    <property type="entry name" value="Peptide methionine sulphoxide reductase MsrA"/>
    <property type="match status" value="1"/>
</dbReference>
<gene>
    <name evidence="4 6" type="primary">msrA</name>
    <name evidence="6" type="ORF">K5I29_06835</name>
</gene>
<dbReference type="HAMAP" id="MF_01401">
    <property type="entry name" value="MsrA"/>
    <property type="match status" value="1"/>
</dbReference>
<comment type="similarity">
    <text evidence="4">Belongs to the MsrA Met sulfoxide reductase family.</text>
</comment>
<dbReference type="RefSeq" id="WP_264431895.1">
    <property type="nucleotide sequence ID" value="NZ_CP081495.1"/>
</dbReference>
<name>A0ABY6LYQ9_9FLAO</name>
<evidence type="ECO:0000256" key="1">
    <source>
        <dbReference type="ARBA" id="ARBA00023002"/>
    </source>
</evidence>
<dbReference type="EMBL" id="CP081495">
    <property type="protein sequence ID" value="UYW00295.1"/>
    <property type="molecule type" value="Genomic_DNA"/>
</dbReference>
<dbReference type="Proteomes" id="UP001163328">
    <property type="component" value="Chromosome"/>
</dbReference>
<dbReference type="NCBIfam" id="TIGR00401">
    <property type="entry name" value="msrA"/>
    <property type="match status" value="1"/>
</dbReference>
<dbReference type="InterPro" id="IPR002569">
    <property type="entry name" value="Met_Sox_Rdtase_MsrA_dom"/>
</dbReference>
<comment type="catalytic activity">
    <reaction evidence="3 4">
        <text>[thioredoxin]-disulfide + L-methionine + H2O = L-methionine (S)-S-oxide + [thioredoxin]-dithiol</text>
        <dbReference type="Rhea" id="RHEA:19993"/>
        <dbReference type="Rhea" id="RHEA-COMP:10698"/>
        <dbReference type="Rhea" id="RHEA-COMP:10700"/>
        <dbReference type="ChEBI" id="CHEBI:15377"/>
        <dbReference type="ChEBI" id="CHEBI:29950"/>
        <dbReference type="ChEBI" id="CHEBI:50058"/>
        <dbReference type="ChEBI" id="CHEBI:57844"/>
        <dbReference type="ChEBI" id="CHEBI:58772"/>
        <dbReference type="EC" id="1.8.4.11"/>
    </reaction>
</comment>
<keyword evidence="7" id="KW-1185">Reference proteome</keyword>
<dbReference type="PANTHER" id="PTHR43774">
    <property type="entry name" value="PEPTIDE METHIONINE SULFOXIDE REDUCTASE"/>
    <property type="match status" value="1"/>
</dbReference>
<sequence>METKQITLGGGCFWCTEAIFKETEGVLSVTSGFSGGFIKKPAYREVCTGRTGHAEVVQITYNPEVIGLQDLVAIHLVTHNPTTLNAQGGDKGTQYRSIIFYNTEQEKEIIINQLINLEEIFDAPIVTEVKPFVAFYPAEIEHQNYYAENTEARYCQLVIAPKLEKYRNLKLQLKGSE</sequence>
<evidence type="ECO:0000256" key="2">
    <source>
        <dbReference type="ARBA" id="ARBA00047806"/>
    </source>
</evidence>
<dbReference type="Pfam" id="PF01625">
    <property type="entry name" value="PMSR"/>
    <property type="match status" value="1"/>
</dbReference>
<comment type="catalytic activity">
    <reaction evidence="2 4">
        <text>L-methionyl-[protein] + [thioredoxin]-disulfide + H2O = L-methionyl-(S)-S-oxide-[protein] + [thioredoxin]-dithiol</text>
        <dbReference type="Rhea" id="RHEA:14217"/>
        <dbReference type="Rhea" id="RHEA-COMP:10698"/>
        <dbReference type="Rhea" id="RHEA-COMP:10700"/>
        <dbReference type="Rhea" id="RHEA-COMP:12313"/>
        <dbReference type="Rhea" id="RHEA-COMP:12315"/>
        <dbReference type="ChEBI" id="CHEBI:15377"/>
        <dbReference type="ChEBI" id="CHEBI:16044"/>
        <dbReference type="ChEBI" id="CHEBI:29950"/>
        <dbReference type="ChEBI" id="CHEBI:44120"/>
        <dbReference type="ChEBI" id="CHEBI:50058"/>
        <dbReference type="EC" id="1.8.4.11"/>
    </reaction>
</comment>
<protein>
    <recommendedName>
        <fullName evidence="4">Peptide methionine sulfoxide reductase MsrA</fullName>
        <shortName evidence="4">Protein-methionine-S-oxide reductase</shortName>
        <ecNumber evidence="4">1.8.4.11</ecNumber>
    </recommendedName>
    <alternativeName>
        <fullName evidence="4">Peptide-methionine (S)-S-oxide reductase</fullName>
        <shortName evidence="4">Peptide Met(O) reductase</shortName>
    </alternativeName>
</protein>
<dbReference type="InterPro" id="IPR036509">
    <property type="entry name" value="Met_Sox_Rdtase_MsrA_sf"/>
</dbReference>
<dbReference type="EC" id="1.8.4.11" evidence="4"/>
<reference evidence="6" key="1">
    <citation type="submission" date="2021-08" db="EMBL/GenBank/DDBJ databases">
        <title>Flavobacterium sp. strain CC-SYL302.</title>
        <authorList>
            <person name="Lin S.-Y."/>
            <person name="Lee T.-H."/>
            <person name="Young C.-C."/>
        </authorList>
    </citation>
    <scope>NUCLEOTIDE SEQUENCE</scope>
    <source>
        <strain evidence="6">CC-SYL302</strain>
    </source>
</reference>
<proteinExistence type="inferred from homology"/>
<dbReference type="PANTHER" id="PTHR43774:SF1">
    <property type="entry name" value="PEPTIDE METHIONINE SULFOXIDE REDUCTASE MSRA 2"/>
    <property type="match status" value="1"/>
</dbReference>
<evidence type="ECO:0000259" key="5">
    <source>
        <dbReference type="Pfam" id="PF01625"/>
    </source>
</evidence>
<comment type="function">
    <text evidence="4">Has an important function as a repair enzyme for proteins that have been inactivated by oxidation. Catalyzes the reversible oxidation-reduction of methionine sulfoxide in proteins to methionine.</text>
</comment>
<evidence type="ECO:0000256" key="3">
    <source>
        <dbReference type="ARBA" id="ARBA00048782"/>
    </source>
</evidence>
<dbReference type="GO" id="GO:0008113">
    <property type="term" value="F:peptide-methionine (S)-S-oxide reductase activity"/>
    <property type="evidence" value="ECO:0007669"/>
    <property type="project" value="UniProtKB-EC"/>
</dbReference>
<keyword evidence="1 4" id="KW-0560">Oxidoreductase</keyword>
<evidence type="ECO:0000313" key="7">
    <source>
        <dbReference type="Proteomes" id="UP001163328"/>
    </source>
</evidence>
<organism evidence="6 7">
    <name type="scientific">Flavobacterium agricola</name>
    <dbReference type="NCBI Taxonomy" id="2870839"/>
    <lineage>
        <taxon>Bacteria</taxon>
        <taxon>Pseudomonadati</taxon>
        <taxon>Bacteroidota</taxon>
        <taxon>Flavobacteriia</taxon>
        <taxon>Flavobacteriales</taxon>
        <taxon>Flavobacteriaceae</taxon>
        <taxon>Flavobacterium</taxon>
    </lineage>
</organism>
<accession>A0ABY6LYQ9</accession>
<evidence type="ECO:0000313" key="6">
    <source>
        <dbReference type="EMBL" id="UYW00295.1"/>
    </source>
</evidence>
<dbReference type="SUPFAM" id="SSF55068">
    <property type="entry name" value="Peptide methionine sulfoxide reductase"/>
    <property type="match status" value="1"/>
</dbReference>